<gene>
    <name evidence="1" type="ORF">Pma05_72010</name>
</gene>
<organism evidence="1 2">
    <name type="scientific">Plantactinospora mayteni</name>
    <dbReference type="NCBI Taxonomy" id="566021"/>
    <lineage>
        <taxon>Bacteria</taxon>
        <taxon>Bacillati</taxon>
        <taxon>Actinomycetota</taxon>
        <taxon>Actinomycetes</taxon>
        <taxon>Micromonosporales</taxon>
        <taxon>Micromonosporaceae</taxon>
        <taxon>Plantactinospora</taxon>
    </lineage>
</organism>
<evidence type="ECO:0000313" key="2">
    <source>
        <dbReference type="Proteomes" id="UP000621500"/>
    </source>
</evidence>
<sequence length="160" mass="17321">MGTPHRTFTAPVSTHSRDASACCRNSVAYAADTTVRSGVDGTVLRVDRADVRKADDELTLILGAAGVHVVLIRLRYDGWVDEVINSAGSVARGPTAWALMDHNLSLELDARSAAALGFSRDCRLRLDLDEDTIRRVRATLLEILQCACFVVDTPEGRIVG</sequence>
<proteinExistence type="predicted"/>
<dbReference type="EMBL" id="BONX01000056">
    <property type="protein sequence ID" value="GIH00629.1"/>
    <property type="molecule type" value="Genomic_DNA"/>
</dbReference>
<reference evidence="1 2" key="1">
    <citation type="submission" date="2021-01" db="EMBL/GenBank/DDBJ databases">
        <title>Whole genome shotgun sequence of Plantactinospora mayteni NBRC 109088.</title>
        <authorList>
            <person name="Komaki H."/>
            <person name="Tamura T."/>
        </authorList>
    </citation>
    <scope>NUCLEOTIDE SEQUENCE [LARGE SCALE GENOMIC DNA]</scope>
    <source>
        <strain evidence="1 2">NBRC 109088</strain>
    </source>
</reference>
<dbReference type="Proteomes" id="UP000621500">
    <property type="component" value="Unassembled WGS sequence"/>
</dbReference>
<evidence type="ECO:0000313" key="1">
    <source>
        <dbReference type="EMBL" id="GIH00629.1"/>
    </source>
</evidence>
<accession>A0ABQ4F139</accession>
<protein>
    <submittedName>
        <fullName evidence="1">Uncharacterized protein</fullName>
    </submittedName>
</protein>
<comment type="caution">
    <text evidence="1">The sequence shown here is derived from an EMBL/GenBank/DDBJ whole genome shotgun (WGS) entry which is preliminary data.</text>
</comment>
<keyword evidence="2" id="KW-1185">Reference proteome</keyword>
<name>A0ABQ4F139_9ACTN</name>